<dbReference type="EMBL" id="BAAAHQ010000011">
    <property type="protein sequence ID" value="GAA0925017.1"/>
    <property type="molecule type" value="Genomic_DNA"/>
</dbReference>
<keyword evidence="2" id="KW-1185">Reference proteome</keyword>
<evidence type="ECO:0008006" key="3">
    <source>
        <dbReference type="Google" id="ProtNLM"/>
    </source>
</evidence>
<proteinExistence type="predicted"/>
<organism evidence="1 2">
    <name type="scientific">Nonomuraea longicatena</name>
    <dbReference type="NCBI Taxonomy" id="83682"/>
    <lineage>
        <taxon>Bacteria</taxon>
        <taxon>Bacillati</taxon>
        <taxon>Actinomycetota</taxon>
        <taxon>Actinomycetes</taxon>
        <taxon>Streptosporangiales</taxon>
        <taxon>Streptosporangiaceae</taxon>
        <taxon>Nonomuraea</taxon>
    </lineage>
</organism>
<dbReference type="RefSeq" id="WP_343950085.1">
    <property type="nucleotide sequence ID" value="NZ_BAAAHQ010000011.1"/>
</dbReference>
<name>A0ABN1P9V9_9ACTN</name>
<evidence type="ECO:0000313" key="1">
    <source>
        <dbReference type="EMBL" id="GAA0925017.1"/>
    </source>
</evidence>
<comment type="caution">
    <text evidence="1">The sequence shown here is derived from an EMBL/GenBank/DDBJ whole genome shotgun (WGS) entry which is preliminary data.</text>
</comment>
<protein>
    <recommendedName>
        <fullName evidence="3">Nuclear transport factor 2 family protein</fullName>
    </recommendedName>
</protein>
<evidence type="ECO:0000313" key="2">
    <source>
        <dbReference type="Proteomes" id="UP001501578"/>
    </source>
</evidence>
<reference evidence="1 2" key="1">
    <citation type="journal article" date="2019" name="Int. J. Syst. Evol. Microbiol.">
        <title>The Global Catalogue of Microorganisms (GCM) 10K type strain sequencing project: providing services to taxonomists for standard genome sequencing and annotation.</title>
        <authorList>
            <consortium name="The Broad Institute Genomics Platform"/>
            <consortium name="The Broad Institute Genome Sequencing Center for Infectious Disease"/>
            <person name="Wu L."/>
            <person name="Ma J."/>
        </authorList>
    </citation>
    <scope>NUCLEOTIDE SEQUENCE [LARGE SCALE GENOMIC DNA]</scope>
    <source>
        <strain evidence="1 2">JCM 11136</strain>
    </source>
</reference>
<accession>A0ABN1P9V9</accession>
<sequence length="133" mass="14886">MTAFTTYTPTDADVRSVLDWFGRYDALVRKGEVESMADMAMFPLNNVTDDAEGNGKATPGTREEFVRDMAQIVSDVEIHSTRTPHFLSASLVFVVTEAYFTVEGQTQHMRYGDLLVKNGGVWYFQTMVQGGWG</sequence>
<gene>
    <name evidence="1" type="ORF">GCM10009560_26170</name>
</gene>
<dbReference type="Proteomes" id="UP001501578">
    <property type="component" value="Unassembled WGS sequence"/>
</dbReference>